<dbReference type="Gene3D" id="3.40.630.10">
    <property type="entry name" value="Zn peptidases"/>
    <property type="match status" value="1"/>
</dbReference>
<dbReference type="Pfam" id="PF00246">
    <property type="entry name" value="Peptidase_M14"/>
    <property type="match status" value="1"/>
</dbReference>
<keyword evidence="4" id="KW-0378">Hydrolase</keyword>
<keyword evidence="10" id="KW-1185">Reference proteome</keyword>
<evidence type="ECO:0000256" key="5">
    <source>
        <dbReference type="ARBA" id="ARBA00022833"/>
    </source>
</evidence>
<evidence type="ECO:0000313" key="9">
    <source>
        <dbReference type="EMBL" id="KOO43927.1"/>
    </source>
</evidence>
<protein>
    <recommendedName>
        <fullName evidence="8">Peptidase M14 domain-containing protein</fullName>
    </recommendedName>
</protein>
<dbReference type="CDD" id="cd06229">
    <property type="entry name" value="M14_Endopeptidase_I"/>
    <property type="match status" value="1"/>
</dbReference>
<dbReference type="SUPFAM" id="SSF53187">
    <property type="entry name" value="Zn-dependent exopeptidases"/>
    <property type="match status" value="1"/>
</dbReference>
<comment type="cofactor">
    <cofactor evidence="1">
        <name>Zn(2+)</name>
        <dbReference type="ChEBI" id="CHEBI:29105"/>
    </cofactor>
</comment>
<reference evidence="10" key="1">
    <citation type="submission" date="2015-08" db="EMBL/GenBank/DDBJ databases">
        <title>Fjat-14210 dsm16467.</title>
        <authorList>
            <person name="Liu B."/>
            <person name="Wang J."/>
            <person name="Zhu Y."/>
            <person name="Liu G."/>
            <person name="Chen Q."/>
            <person name="Chen Z."/>
            <person name="Lan J."/>
            <person name="Che J."/>
            <person name="Ge C."/>
            <person name="Shi H."/>
            <person name="Pan Z."/>
            <person name="Liu X."/>
        </authorList>
    </citation>
    <scope>NUCLEOTIDE SEQUENCE [LARGE SCALE GENOMIC DNA]</scope>
    <source>
        <strain evidence="10">DSM 16467</strain>
    </source>
</reference>
<evidence type="ECO:0000313" key="10">
    <source>
        <dbReference type="Proteomes" id="UP000037558"/>
    </source>
</evidence>
<evidence type="ECO:0000256" key="1">
    <source>
        <dbReference type="ARBA" id="ARBA00001947"/>
    </source>
</evidence>
<evidence type="ECO:0000256" key="3">
    <source>
        <dbReference type="ARBA" id="ARBA00022670"/>
    </source>
</evidence>
<dbReference type="Proteomes" id="UP000037558">
    <property type="component" value="Unassembled WGS sequence"/>
</dbReference>
<dbReference type="InterPro" id="IPR034274">
    <property type="entry name" value="ENP1_M14_CPD"/>
</dbReference>
<gene>
    <name evidence="9" type="ORF">AMD01_14455</name>
</gene>
<dbReference type="STRING" id="284581.AMD01_14455"/>
<evidence type="ECO:0000256" key="6">
    <source>
        <dbReference type="ARBA" id="ARBA00023049"/>
    </source>
</evidence>
<dbReference type="PANTHER" id="PTHR11705">
    <property type="entry name" value="PROTEASE FAMILY M14 CARBOXYPEPTIDASE A,B"/>
    <property type="match status" value="1"/>
</dbReference>
<dbReference type="AlphaFoldDB" id="A0A0M0KZ78"/>
<feature type="active site" description="Proton donor/acceptor" evidence="7">
    <location>
        <position position="260"/>
    </location>
</feature>
<dbReference type="GO" id="GO:0008270">
    <property type="term" value="F:zinc ion binding"/>
    <property type="evidence" value="ECO:0007669"/>
    <property type="project" value="InterPro"/>
</dbReference>
<accession>A0A0M0KZ78</accession>
<evidence type="ECO:0000256" key="4">
    <source>
        <dbReference type="ARBA" id="ARBA00022801"/>
    </source>
</evidence>
<dbReference type="GO" id="GO:0004181">
    <property type="term" value="F:metallocarboxypeptidase activity"/>
    <property type="evidence" value="ECO:0007669"/>
    <property type="project" value="InterPro"/>
</dbReference>
<keyword evidence="3" id="KW-0645">Protease</keyword>
<dbReference type="PROSITE" id="PS52035">
    <property type="entry name" value="PEPTIDASE_M14"/>
    <property type="match status" value="1"/>
</dbReference>
<dbReference type="RefSeq" id="WP_053402130.1">
    <property type="nucleotide sequence ID" value="NZ_LILC01000019.1"/>
</dbReference>
<proteinExistence type="inferred from homology"/>
<dbReference type="GO" id="GO:0005615">
    <property type="term" value="C:extracellular space"/>
    <property type="evidence" value="ECO:0007669"/>
    <property type="project" value="TreeGrafter"/>
</dbReference>
<evidence type="ECO:0000256" key="2">
    <source>
        <dbReference type="ARBA" id="ARBA00005988"/>
    </source>
</evidence>
<dbReference type="InterPro" id="IPR000834">
    <property type="entry name" value="Peptidase_M14"/>
</dbReference>
<dbReference type="PANTHER" id="PTHR11705:SF143">
    <property type="entry name" value="SLL0236 PROTEIN"/>
    <property type="match status" value="1"/>
</dbReference>
<keyword evidence="5" id="KW-0862">Zinc</keyword>
<comment type="similarity">
    <text evidence="2 7">Belongs to the peptidase M14 family.</text>
</comment>
<comment type="caution">
    <text evidence="9">The sequence shown here is derived from an EMBL/GenBank/DDBJ whole genome shotgun (WGS) entry which is preliminary data.</text>
</comment>
<organism evidence="9 10">
    <name type="scientific">Priestia koreensis</name>
    <dbReference type="NCBI Taxonomy" id="284581"/>
    <lineage>
        <taxon>Bacteria</taxon>
        <taxon>Bacillati</taxon>
        <taxon>Bacillota</taxon>
        <taxon>Bacilli</taxon>
        <taxon>Bacillales</taxon>
        <taxon>Bacillaceae</taxon>
        <taxon>Priestia</taxon>
    </lineage>
</organism>
<sequence length="291" mass="33848">MTRITNSMIPYTYERMVHDLYVLQYRYPFMKLEVIGRSVLGYPIFHVLLGKGERSVHLNGSFHANEWITTNVLMQFIEEYAEGMKQSEERDGGVTLSVVPMVNPDGVNLVLNGPPLVEPYYSLVQYVNRDFDDFTGWKANIRGIDLNNQFPAYWDVEKERKIPKEPYPRDYPGEEPLTEPEVQAMAELTKRYQFDRVVALHTQGKEFYWGYLGKEPEESERIASKLTDVSSYKSVRNVDSHAGYKDWFIHEWSRPGFTLELGKGVNPLPLSQYPEIYRETRSILLATIQTK</sequence>
<dbReference type="EMBL" id="LILC01000019">
    <property type="protein sequence ID" value="KOO43927.1"/>
    <property type="molecule type" value="Genomic_DNA"/>
</dbReference>
<evidence type="ECO:0000259" key="8">
    <source>
        <dbReference type="PROSITE" id="PS52035"/>
    </source>
</evidence>
<dbReference type="PATRIC" id="fig|284581.3.peg.3958"/>
<feature type="domain" description="Peptidase M14" evidence="8">
    <location>
        <begin position="9"/>
        <end position="288"/>
    </location>
</feature>
<evidence type="ECO:0000256" key="7">
    <source>
        <dbReference type="PROSITE-ProRule" id="PRU01379"/>
    </source>
</evidence>
<keyword evidence="6" id="KW-0482">Metalloprotease</keyword>
<name>A0A0M0KZ78_9BACI</name>
<dbReference type="GO" id="GO:0006508">
    <property type="term" value="P:proteolysis"/>
    <property type="evidence" value="ECO:0007669"/>
    <property type="project" value="UniProtKB-KW"/>
</dbReference>
<dbReference type="SMART" id="SM00631">
    <property type="entry name" value="Zn_pept"/>
    <property type="match status" value="1"/>
</dbReference>